<keyword evidence="4" id="KW-1185">Reference proteome</keyword>
<feature type="transmembrane region" description="Helical" evidence="2">
    <location>
        <begin position="283"/>
        <end position="303"/>
    </location>
</feature>
<comment type="caution">
    <text evidence="3">The sequence shown here is derived from an EMBL/GenBank/DDBJ whole genome shotgun (WGS) entry which is preliminary data.</text>
</comment>
<evidence type="ECO:0000256" key="1">
    <source>
        <dbReference type="SAM" id="MobiDB-lite"/>
    </source>
</evidence>
<evidence type="ECO:0000256" key="2">
    <source>
        <dbReference type="SAM" id="Phobius"/>
    </source>
</evidence>
<keyword evidence="2" id="KW-1133">Transmembrane helix</keyword>
<dbReference type="Proteomes" id="UP001143474">
    <property type="component" value="Unassembled WGS sequence"/>
</dbReference>
<dbReference type="EMBL" id="BSEV01000006">
    <property type="protein sequence ID" value="GLK09907.1"/>
    <property type="molecule type" value="Genomic_DNA"/>
</dbReference>
<evidence type="ECO:0000313" key="3">
    <source>
        <dbReference type="EMBL" id="GLK09907.1"/>
    </source>
</evidence>
<feature type="region of interest" description="Disordered" evidence="1">
    <location>
        <begin position="60"/>
        <end position="249"/>
    </location>
</feature>
<reference evidence="3" key="1">
    <citation type="journal article" date="2014" name="Int. J. Syst. Evol. Microbiol.">
        <title>Complete genome sequence of Corynebacterium casei LMG S-19264T (=DSM 44701T), isolated from a smear-ripened cheese.</title>
        <authorList>
            <consortium name="US DOE Joint Genome Institute (JGI-PGF)"/>
            <person name="Walter F."/>
            <person name="Albersmeier A."/>
            <person name="Kalinowski J."/>
            <person name="Ruckert C."/>
        </authorList>
    </citation>
    <scope>NUCLEOTIDE SEQUENCE</scope>
    <source>
        <strain evidence="3">VKM Ac-2007</strain>
    </source>
</reference>
<dbReference type="RefSeq" id="WP_271218354.1">
    <property type="nucleotide sequence ID" value="NZ_BAAAVD010000028.1"/>
</dbReference>
<reference evidence="3" key="2">
    <citation type="submission" date="2023-01" db="EMBL/GenBank/DDBJ databases">
        <authorList>
            <person name="Sun Q."/>
            <person name="Evtushenko L."/>
        </authorList>
    </citation>
    <scope>NUCLEOTIDE SEQUENCE</scope>
    <source>
        <strain evidence="3">VKM Ac-2007</strain>
    </source>
</reference>
<accession>A0A9W6I1E5</accession>
<keyword evidence="2" id="KW-0812">Transmembrane</keyword>
<feature type="compositionally biased region" description="Basic and acidic residues" evidence="1">
    <location>
        <begin position="195"/>
        <end position="240"/>
    </location>
</feature>
<protein>
    <submittedName>
        <fullName evidence="3">Uncharacterized protein</fullName>
    </submittedName>
</protein>
<evidence type="ECO:0000313" key="4">
    <source>
        <dbReference type="Proteomes" id="UP001143474"/>
    </source>
</evidence>
<feature type="compositionally biased region" description="Basic and acidic residues" evidence="1">
    <location>
        <begin position="83"/>
        <end position="103"/>
    </location>
</feature>
<organism evidence="3 4">
    <name type="scientific">Streptosporangium carneum</name>
    <dbReference type="NCBI Taxonomy" id="47481"/>
    <lineage>
        <taxon>Bacteria</taxon>
        <taxon>Bacillati</taxon>
        <taxon>Actinomycetota</taxon>
        <taxon>Actinomycetes</taxon>
        <taxon>Streptosporangiales</taxon>
        <taxon>Streptosporangiaceae</taxon>
        <taxon>Streptosporangium</taxon>
    </lineage>
</organism>
<feature type="compositionally biased region" description="Gly residues" evidence="1">
    <location>
        <begin position="105"/>
        <end position="117"/>
    </location>
</feature>
<dbReference type="AlphaFoldDB" id="A0A9W6I1E5"/>
<gene>
    <name evidence="3" type="ORF">GCM10017600_33130</name>
</gene>
<sequence>MRIAIYVGALALTLGGGLPVVALTPVNAAPRVGDCEGGGLLGGLTGGLCKTVEAVGDTVNGIAGTPPPSTGPDYGHTTETTMNDEKDRKDKKGGKSEKHEKSGKGSSGADGLSGTGYLGQENGLEGPLGLTAPTLTPEISAAPAAEEDEGVDLLPKDLDSVCPPMTGSPECASSTAISTPEETVSPSAAPRPSPSHKDRPEFRGDHETAPLPKEPLRPVETRRHAADRDRDRGRHGRQEGDTPSDPVPVIDAEAPRLELLWPTGPVMRKFQRTVTPTRSPDPLGTALTAALLVAAILAVRLLYARRIGEESMPLEPLRMRRQRTA</sequence>
<proteinExistence type="predicted"/>
<name>A0A9W6I1E5_9ACTN</name>
<feature type="compositionally biased region" description="Polar residues" evidence="1">
    <location>
        <begin position="171"/>
        <end position="184"/>
    </location>
</feature>
<keyword evidence="2" id="KW-0472">Membrane</keyword>